<proteinExistence type="predicted"/>
<reference evidence="1 2" key="1">
    <citation type="submission" date="2019-03" db="EMBL/GenBank/DDBJ databases">
        <title>Freshwater and sediment microbial communities from various areas in North America, analyzing microbe dynamics in response to fracking.</title>
        <authorList>
            <person name="Lamendella R."/>
        </authorList>
    </citation>
    <scope>NUCLEOTIDE SEQUENCE [LARGE SCALE GENOMIC DNA]</scope>
    <source>
        <strain evidence="1 2">6_TX</strain>
    </source>
</reference>
<organism evidence="1 2">
    <name type="scientific">Modicisalibacter xianhensis</name>
    <dbReference type="NCBI Taxonomy" id="442341"/>
    <lineage>
        <taxon>Bacteria</taxon>
        <taxon>Pseudomonadati</taxon>
        <taxon>Pseudomonadota</taxon>
        <taxon>Gammaproteobacteria</taxon>
        <taxon>Oceanospirillales</taxon>
        <taxon>Halomonadaceae</taxon>
        <taxon>Modicisalibacter</taxon>
    </lineage>
</organism>
<gene>
    <name evidence="1" type="ORF">DFO67_12035</name>
</gene>
<name>A0A4R8FFQ3_9GAMM</name>
<comment type="caution">
    <text evidence="1">The sequence shown here is derived from an EMBL/GenBank/DDBJ whole genome shotgun (WGS) entry which is preliminary data.</text>
</comment>
<dbReference type="EMBL" id="SOEC01000020">
    <property type="protein sequence ID" value="TDX24790.1"/>
    <property type="molecule type" value="Genomic_DNA"/>
</dbReference>
<evidence type="ECO:0000313" key="1">
    <source>
        <dbReference type="EMBL" id="TDX24790.1"/>
    </source>
</evidence>
<sequence>MVCEAFGVSRSSYYEHRRKRSCIDVERFTLRAAVNRLFTKSRSSAGS</sequence>
<protein>
    <submittedName>
        <fullName evidence="1">Uncharacterized protein</fullName>
    </submittedName>
</protein>
<accession>A0A4R8FFQ3</accession>
<dbReference type="Proteomes" id="UP000294489">
    <property type="component" value="Unassembled WGS sequence"/>
</dbReference>
<evidence type="ECO:0000313" key="2">
    <source>
        <dbReference type="Proteomes" id="UP000294489"/>
    </source>
</evidence>
<dbReference type="AlphaFoldDB" id="A0A4R8FFQ3"/>